<sequence length="34" mass="3959">MRDLKKAGIIKEFHISAQEPSFLNHANRVISFLF</sequence>
<proteinExistence type="predicted"/>
<dbReference type="EMBL" id="CP001277">
    <property type="protein sequence ID" value="ACQ67587.1"/>
    <property type="molecule type" value="Genomic_DNA"/>
</dbReference>
<evidence type="ECO:0000313" key="2">
    <source>
        <dbReference type="Proteomes" id="UP000002334"/>
    </source>
</evidence>
<dbReference type="Proteomes" id="UP000002334">
    <property type="component" value="Chromosome"/>
</dbReference>
<reference evidence="1 2" key="1">
    <citation type="journal article" date="2009" name="Proc. Natl. Acad. Sci. U.S.A.">
        <title>Hamiltonella defensa, genome evolution of protective bacterial endosymbiont from pathogenic ancestors.</title>
        <authorList>
            <person name="Degnan P.H."/>
            <person name="Yu Y."/>
            <person name="Sisneros N."/>
            <person name="Wing R.A."/>
            <person name="Moran N.A."/>
        </authorList>
    </citation>
    <scope>NUCLEOTIDE SEQUENCE [LARGE SCALE GENOMIC DNA]</scope>
    <source>
        <strain evidence="2">5AT</strain>
    </source>
</reference>
<gene>
    <name evidence="1" type="ordered locus">HDEF_0867</name>
</gene>
<organism evidence="1 2">
    <name type="scientific">Hamiltonella defensa subsp. Acyrthosiphon pisum (strain 5AT)</name>
    <dbReference type="NCBI Taxonomy" id="572265"/>
    <lineage>
        <taxon>Bacteria</taxon>
        <taxon>Pseudomonadati</taxon>
        <taxon>Pseudomonadota</taxon>
        <taxon>Gammaproteobacteria</taxon>
        <taxon>Enterobacterales</taxon>
        <taxon>Enterobacteriaceae</taxon>
        <taxon>aphid secondary symbionts</taxon>
        <taxon>Candidatus Williamhamiltonella</taxon>
    </lineage>
</organism>
<dbReference type="HOGENOM" id="CLU_3374086_0_0_6"/>
<accession>C4K4U4</accession>
<evidence type="ECO:0000313" key="1">
    <source>
        <dbReference type="EMBL" id="ACQ67587.1"/>
    </source>
</evidence>
<keyword evidence="2" id="KW-1185">Reference proteome</keyword>
<name>C4K4U4_HAMD5</name>
<dbReference type="AlphaFoldDB" id="C4K4U4"/>
<protein>
    <submittedName>
        <fullName evidence="1">Uncharacterized protein</fullName>
    </submittedName>
</protein>
<dbReference type="KEGG" id="hde:HDEF_0867"/>
<dbReference type="STRING" id="572265.HDEF_0867"/>